<dbReference type="InterPro" id="IPR001752">
    <property type="entry name" value="Kinesin_motor_dom"/>
</dbReference>
<dbReference type="Gene3D" id="3.40.630.10">
    <property type="entry name" value="Zn peptidases"/>
    <property type="match status" value="1"/>
</dbReference>
<evidence type="ECO:0000256" key="4">
    <source>
        <dbReference type="PROSITE-ProRule" id="PRU01379"/>
    </source>
</evidence>
<keyword evidence="7" id="KW-0645">Protease</keyword>
<dbReference type="InterPro" id="IPR027417">
    <property type="entry name" value="P-loop_NTPase"/>
</dbReference>
<proteinExistence type="inferred from homology"/>
<dbReference type="PRINTS" id="PR00765">
    <property type="entry name" value="CRBOXYPTASEA"/>
</dbReference>
<keyword evidence="2" id="KW-0325">Glycoprotein</keyword>
<dbReference type="InterPro" id="IPR057246">
    <property type="entry name" value="CARBOXYPEPT_ZN_1"/>
</dbReference>
<reference evidence="7" key="1">
    <citation type="submission" date="2019-10" db="EMBL/GenBank/DDBJ databases">
        <authorList>
            <person name="Soares A.E.R."/>
            <person name="Aleixo A."/>
            <person name="Schneider P."/>
            <person name="Miyaki C.Y."/>
            <person name="Schneider M.P."/>
            <person name="Mello C."/>
            <person name="Vasconcelos A.T.R."/>
        </authorList>
    </citation>
    <scope>NUCLEOTIDE SEQUENCE</scope>
    <source>
        <tissue evidence="7">Muscle</tissue>
    </source>
</reference>
<dbReference type="SMART" id="SM00129">
    <property type="entry name" value="KISc"/>
    <property type="match status" value="1"/>
</dbReference>
<dbReference type="InterPro" id="IPR008969">
    <property type="entry name" value="CarboxyPept-like_regulatory"/>
</dbReference>
<keyword evidence="8" id="KW-1185">Reference proteome</keyword>
<dbReference type="SMART" id="SM00631">
    <property type="entry name" value="Zn_pept"/>
    <property type="match status" value="1"/>
</dbReference>
<dbReference type="SUPFAM" id="SSF53187">
    <property type="entry name" value="Zn-dependent exopeptidases"/>
    <property type="match status" value="1"/>
</dbReference>
<dbReference type="InterPro" id="IPR000834">
    <property type="entry name" value="Peptidase_M14"/>
</dbReference>
<evidence type="ECO:0000256" key="3">
    <source>
        <dbReference type="PROSITE-ProRule" id="PRU00283"/>
    </source>
</evidence>
<comment type="similarity">
    <text evidence="3">Belongs to the TRAFAC class myosin-kinesin ATPase superfamily. Kinesin family.</text>
</comment>
<comment type="similarity">
    <text evidence="1 4">Belongs to the peptidase M14 family.</text>
</comment>
<dbReference type="InterPro" id="IPR033842">
    <property type="entry name" value="CPM_N"/>
</dbReference>
<dbReference type="Pfam" id="PF00225">
    <property type="entry name" value="Kinesin"/>
    <property type="match status" value="1"/>
</dbReference>
<organism evidence="7 8">
    <name type="scientific">Willisornis vidua</name>
    <name type="common">Xingu scale-backed antbird</name>
    <dbReference type="NCBI Taxonomy" id="1566151"/>
    <lineage>
        <taxon>Eukaryota</taxon>
        <taxon>Metazoa</taxon>
        <taxon>Chordata</taxon>
        <taxon>Craniata</taxon>
        <taxon>Vertebrata</taxon>
        <taxon>Euteleostomi</taxon>
        <taxon>Archelosauria</taxon>
        <taxon>Archosauria</taxon>
        <taxon>Dinosauria</taxon>
        <taxon>Saurischia</taxon>
        <taxon>Theropoda</taxon>
        <taxon>Coelurosauria</taxon>
        <taxon>Aves</taxon>
        <taxon>Neognathae</taxon>
        <taxon>Neoaves</taxon>
        <taxon>Telluraves</taxon>
        <taxon>Australaves</taxon>
        <taxon>Passeriformes</taxon>
        <taxon>Thamnophilidae</taxon>
        <taxon>Willisornis</taxon>
    </lineage>
</organism>
<comment type="caution">
    <text evidence="7">The sequence shown here is derived from an EMBL/GenBank/DDBJ whole genome shotgun (WGS) entry which is preliminary data.</text>
</comment>
<dbReference type="Gene3D" id="2.60.40.1120">
    <property type="entry name" value="Carboxypeptidase-like, regulatory domain"/>
    <property type="match status" value="1"/>
</dbReference>
<dbReference type="Gene3D" id="1.20.58.1980">
    <property type="match status" value="1"/>
</dbReference>
<dbReference type="Pfam" id="PF00246">
    <property type="entry name" value="Peptidase_M14"/>
    <property type="match status" value="1"/>
</dbReference>
<dbReference type="PANTHER" id="PTHR11532">
    <property type="entry name" value="PROTEASE M14 CARBOXYPEPTIDASE"/>
    <property type="match status" value="1"/>
</dbReference>
<dbReference type="EMBL" id="WHWB01034693">
    <property type="protein sequence ID" value="KAJ7405686.1"/>
    <property type="molecule type" value="Genomic_DNA"/>
</dbReference>
<dbReference type="CDD" id="cd11308">
    <property type="entry name" value="Peptidase_M14NE-CP-C_like"/>
    <property type="match status" value="1"/>
</dbReference>
<accession>A0ABQ9CTE0</accession>
<dbReference type="InterPro" id="IPR050753">
    <property type="entry name" value="Peptidase_M14_domain"/>
</dbReference>
<dbReference type="PANTHER" id="PTHR11532:SF84">
    <property type="entry name" value="CARBOXYPEPTIDASE M"/>
    <property type="match status" value="1"/>
</dbReference>
<evidence type="ECO:0000313" key="8">
    <source>
        <dbReference type="Proteomes" id="UP001145742"/>
    </source>
</evidence>
<keyword evidence="7" id="KW-0378">Hydrolase</keyword>
<dbReference type="PROSITE" id="PS52035">
    <property type="entry name" value="PEPTIDASE_M14"/>
    <property type="match status" value="1"/>
</dbReference>
<comment type="caution">
    <text evidence="3">Lacks conserved residue(s) required for the propagation of feature annotation.</text>
</comment>
<feature type="active site" description="Proton donor/acceptor" evidence="4">
    <location>
        <position position="325"/>
    </location>
</feature>
<feature type="domain" description="Kinesin motor" evidence="5">
    <location>
        <begin position="427"/>
        <end position="520"/>
    </location>
</feature>
<dbReference type="PROSITE" id="PS50067">
    <property type="entry name" value="KINESIN_MOTOR_2"/>
    <property type="match status" value="1"/>
</dbReference>
<evidence type="ECO:0000259" key="5">
    <source>
        <dbReference type="PROSITE" id="PS50067"/>
    </source>
</evidence>
<dbReference type="CDD" id="cd03866">
    <property type="entry name" value="M14_CPM"/>
    <property type="match status" value="1"/>
</dbReference>
<keyword evidence="7" id="KW-0121">Carboxypeptidase</keyword>
<dbReference type="SUPFAM" id="SSF52540">
    <property type="entry name" value="P-loop containing nucleoside triphosphate hydrolases"/>
    <property type="match status" value="1"/>
</dbReference>
<dbReference type="Proteomes" id="UP001145742">
    <property type="component" value="Unassembled WGS sequence"/>
</dbReference>
<dbReference type="SUPFAM" id="SSF49464">
    <property type="entry name" value="Carboxypeptidase regulatory domain-like"/>
    <property type="match status" value="1"/>
</dbReference>
<protein>
    <submittedName>
        <fullName evidence="7">Carboxypeptidase M</fullName>
    </submittedName>
</protein>
<name>A0ABQ9CTE0_9PASS</name>
<evidence type="ECO:0000256" key="2">
    <source>
        <dbReference type="ARBA" id="ARBA00023180"/>
    </source>
</evidence>
<feature type="domain" description="Peptidase M14" evidence="6">
    <location>
        <begin position="65"/>
        <end position="355"/>
    </location>
</feature>
<evidence type="ECO:0000313" key="7">
    <source>
        <dbReference type="EMBL" id="KAJ7405686.1"/>
    </source>
</evidence>
<dbReference type="PROSITE" id="PS00132">
    <property type="entry name" value="CARBOXYPEPT_ZN_1"/>
    <property type="match status" value="1"/>
</dbReference>
<gene>
    <name evidence="7" type="primary">Cpm</name>
    <name evidence="7" type="ORF">WISP_137870</name>
</gene>
<evidence type="ECO:0000256" key="1">
    <source>
        <dbReference type="ARBA" id="ARBA00005988"/>
    </source>
</evidence>
<dbReference type="GO" id="GO:0004180">
    <property type="term" value="F:carboxypeptidase activity"/>
    <property type="evidence" value="ECO:0007669"/>
    <property type="project" value="UniProtKB-KW"/>
</dbReference>
<evidence type="ECO:0000259" key="6">
    <source>
        <dbReference type="PROSITE" id="PS52035"/>
    </source>
</evidence>
<sequence>MELEKEPKNQEESDRKKEGVWCAKSMRSKTGYVCSVTPQFLSHSTEQDVVGILCLVSVAATLDFKYHHTEELEKYLKGVHAAYPSITHLHSIGRSVEGRDLWVLVLGRFPTHHKIGIPEFKYVANMHGDETVGREILLHLIDLLVTSYRRDPVITRLLNNTRIHIMPTMNPDGFEATEVPDCYYTRGRYNKNGEDLNRNFPDAFENNSANIQPETQAVMNWIKNETFVLSANLHGGALVASYTFDNGNSVTGSSEGYSRSPDDDVFIHLAKTYSSNHASMYKGTGCDNRQSFPGGITNGYSWYQLEGGMQDYNYVWGQCFEITLELSCCKYPPADQLEKFWRDNKVALIEYIKQVHLGVKGQVTDKNGNPIPNAIVEAEGRPHICPYRTNEQGEYFLLLLPGTYVLNATVPGFKSMLKTVEIPDNTGSKCASATSAKGPRFVEGTNINRSLLALGNVINALADPKHKKHTVYRNSKLTRLLKDSLRGNCRTVMIVAISPSSRSYDDTYNTLRSFQAFAALEVMIAVFAPESAILH</sequence>